<dbReference type="SUPFAM" id="SSF53335">
    <property type="entry name" value="S-adenosyl-L-methionine-dependent methyltransferases"/>
    <property type="match status" value="1"/>
</dbReference>
<dbReference type="AlphaFoldDB" id="A0A0P7BKP7"/>
<sequence length="653" mass="72838">MFVRPHDARRLLSRPLQAAVAAAPRNRAASTSKASPRPKRAVTPKRTASSKPAASTSRTSNTAVKPSTDIYTPHDPVGEALAKTGLWKPRGRGRVVTKTVLPAAQNGDKNRVNVTSQGLVGADGAVPADDIMKYLAPSLQRHHGCDLVDINPGAGVWSRKLHEVVQPRRHIMMEKDAGLYAPLLADLTARPNVTLIPESGIVWEHLTEMVRTHLGHQVSPSRAVPGSPAPEPQRNDTLLVSVNLAMYPPKPFQFFECVSTMVVYQFMSSIRTASLFQRYGLVRMLIWINDDGKRKLLPRSIVRRKRSAFEADLACEWIHEVAGKDAEVESRTELRDEWINMESGYETLRRMHAAGITPPPGRETATYRNLTANPGLSGKRLAGVERPRLERPFRQELEHVEAAYRSAPTDELLARLKKLRFREKYDMEDSTIYLELLRDRDALQQLSPDSPEYIAGVAAWTERIQSLKKNTRKELIMVHDNYHIFRQDPPQLLWDQRPYEPLAVRADDFFPNVPCALLDFQPKAMHPLLRETGPLTSRAGDMSDMMLRFWFAHSLLPARKAMDGVWPGFGDLFDAVPSLRDPALGGIALPGEGEICARAINGAQWGDILQAFSEWPFRPTYAQLVGRLVDDSDKDGGDDDEAKASALGSMATT</sequence>
<dbReference type="InterPro" id="IPR029063">
    <property type="entry name" value="SAM-dependent_MTases_sf"/>
</dbReference>
<dbReference type="GO" id="GO:0032259">
    <property type="term" value="P:methylation"/>
    <property type="evidence" value="ECO:0007669"/>
    <property type="project" value="UniProtKB-KW"/>
</dbReference>
<accession>A0A0P7BKP7</accession>
<dbReference type="GO" id="GO:0034246">
    <property type="term" value="F:mitochondrial transcription factor activity"/>
    <property type="evidence" value="ECO:0007669"/>
    <property type="project" value="TreeGrafter"/>
</dbReference>
<keyword evidence="4 7" id="KW-0949">S-adenosyl-L-methionine</keyword>
<dbReference type="GO" id="GO:0006391">
    <property type="term" value="P:transcription initiation at mitochondrial promoter"/>
    <property type="evidence" value="ECO:0007669"/>
    <property type="project" value="TreeGrafter"/>
</dbReference>
<evidence type="ECO:0000256" key="7">
    <source>
        <dbReference type="RuleBase" id="RU362106"/>
    </source>
</evidence>
<evidence type="ECO:0000256" key="6">
    <source>
        <dbReference type="ARBA" id="ARBA00024915"/>
    </source>
</evidence>
<gene>
    <name evidence="9" type="ORF">AK830_g5473</name>
</gene>
<dbReference type="EC" id="2.1.1.-" evidence="7"/>
<dbReference type="GO" id="GO:0003723">
    <property type="term" value="F:RNA binding"/>
    <property type="evidence" value="ECO:0007669"/>
    <property type="project" value="UniProtKB-KW"/>
</dbReference>
<dbReference type="GO" id="GO:0034245">
    <property type="term" value="C:mitochondrial DNA-directed RNA polymerase complex"/>
    <property type="evidence" value="ECO:0007669"/>
    <property type="project" value="TreeGrafter"/>
</dbReference>
<keyword evidence="2 7" id="KW-0489">Methyltransferase</keyword>
<comment type="caution">
    <text evidence="9">The sequence shown here is derived from an EMBL/GenBank/DDBJ whole genome shotgun (WGS) entry which is preliminary data.</text>
</comment>
<dbReference type="GO" id="GO:0005759">
    <property type="term" value="C:mitochondrial matrix"/>
    <property type="evidence" value="ECO:0007669"/>
    <property type="project" value="TreeGrafter"/>
</dbReference>
<keyword evidence="10" id="KW-1185">Reference proteome</keyword>
<dbReference type="Gene3D" id="3.40.50.150">
    <property type="entry name" value="Vaccinia Virus protein VP39"/>
    <property type="match status" value="1"/>
</dbReference>
<dbReference type="Gene3D" id="1.10.8.100">
    <property type="entry name" value="Ribosomal RNA adenine dimethylase-like, domain 2"/>
    <property type="match status" value="1"/>
</dbReference>
<dbReference type="InterPro" id="IPR001737">
    <property type="entry name" value="KsgA/Erm"/>
</dbReference>
<evidence type="ECO:0000256" key="4">
    <source>
        <dbReference type="ARBA" id="ARBA00022691"/>
    </source>
</evidence>
<organism evidence="9 10">
    <name type="scientific">Neonectria ditissima</name>
    <dbReference type="NCBI Taxonomy" id="78410"/>
    <lineage>
        <taxon>Eukaryota</taxon>
        <taxon>Fungi</taxon>
        <taxon>Dikarya</taxon>
        <taxon>Ascomycota</taxon>
        <taxon>Pezizomycotina</taxon>
        <taxon>Sordariomycetes</taxon>
        <taxon>Hypocreomycetidae</taxon>
        <taxon>Hypocreales</taxon>
        <taxon>Nectriaceae</taxon>
        <taxon>Neonectria</taxon>
    </lineage>
</organism>
<feature type="region of interest" description="Disordered" evidence="8">
    <location>
        <begin position="632"/>
        <end position="653"/>
    </location>
</feature>
<evidence type="ECO:0000313" key="10">
    <source>
        <dbReference type="Proteomes" id="UP000050424"/>
    </source>
</evidence>
<protein>
    <recommendedName>
        <fullName evidence="7">rRNA adenine N(6)-methyltransferase</fullName>
        <ecNumber evidence="7">2.1.1.-</ecNumber>
    </recommendedName>
</protein>
<keyword evidence="3 7" id="KW-0808">Transferase</keyword>
<feature type="region of interest" description="Disordered" evidence="8">
    <location>
        <begin position="14"/>
        <end position="76"/>
    </location>
</feature>
<dbReference type="InterPro" id="IPR023165">
    <property type="entry name" value="rRNA_Ade_diMease-like_C"/>
</dbReference>
<evidence type="ECO:0000256" key="2">
    <source>
        <dbReference type="ARBA" id="ARBA00022603"/>
    </source>
</evidence>
<name>A0A0P7BKP7_9HYPO</name>
<comment type="similarity">
    <text evidence="7">Belongs to the class I-like SAM-binding methyltransferase superfamily. rRNA adenine N(6)-methyltransferase family.</text>
</comment>
<comment type="function">
    <text evidence="6">Mitochondrial transcription factor that confers selective promoter recognition on the core subunit of the yeast mitochondrial RNA polymerase. Interacts with DNA in a non-specific manner.</text>
</comment>
<dbReference type="GO" id="GO:0008168">
    <property type="term" value="F:methyltransferase activity"/>
    <property type="evidence" value="ECO:0007669"/>
    <property type="project" value="UniProtKB-KW"/>
</dbReference>
<dbReference type="EMBL" id="LKCW01000071">
    <property type="protein sequence ID" value="KPM41064.1"/>
    <property type="molecule type" value="Genomic_DNA"/>
</dbReference>
<comment type="subcellular location">
    <subcellularLocation>
        <location evidence="1">Mitochondrion</location>
    </subcellularLocation>
</comment>
<dbReference type="Proteomes" id="UP000050424">
    <property type="component" value="Unassembled WGS sequence"/>
</dbReference>
<dbReference type="Pfam" id="PF00398">
    <property type="entry name" value="RrnaAD"/>
    <property type="match status" value="1"/>
</dbReference>
<proteinExistence type="inferred from homology"/>
<evidence type="ECO:0000256" key="1">
    <source>
        <dbReference type="ARBA" id="ARBA00004173"/>
    </source>
</evidence>
<evidence type="ECO:0000256" key="3">
    <source>
        <dbReference type="ARBA" id="ARBA00022679"/>
    </source>
</evidence>
<dbReference type="PANTHER" id="PTHR11727:SF17">
    <property type="entry name" value="DIMETHYLADENOSINE TRANSFERASE 1, MITOCHONDRIAL"/>
    <property type="match status" value="1"/>
</dbReference>
<feature type="compositionally biased region" description="Polar residues" evidence="8">
    <location>
        <begin position="46"/>
        <end position="65"/>
    </location>
</feature>
<dbReference type="PANTHER" id="PTHR11727">
    <property type="entry name" value="DIMETHYLADENOSINE TRANSFERASE"/>
    <property type="match status" value="1"/>
</dbReference>
<evidence type="ECO:0000313" key="9">
    <source>
        <dbReference type="EMBL" id="KPM41064.1"/>
    </source>
</evidence>
<dbReference type="GO" id="GO:0006364">
    <property type="term" value="P:rRNA processing"/>
    <property type="evidence" value="ECO:0007669"/>
    <property type="project" value="UniProtKB-KW"/>
</dbReference>
<keyword evidence="7" id="KW-0698">rRNA processing</keyword>
<keyword evidence="5" id="KW-0694">RNA-binding</keyword>
<evidence type="ECO:0000256" key="5">
    <source>
        <dbReference type="ARBA" id="ARBA00022884"/>
    </source>
</evidence>
<dbReference type="OrthoDB" id="16079at2759"/>
<evidence type="ECO:0000256" key="8">
    <source>
        <dbReference type="SAM" id="MobiDB-lite"/>
    </source>
</evidence>
<reference evidence="9 10" key="1">
    <citation type="submission" date="2015-09" db="EMBL/GenBank/DDBJ databases">
        <title>Draft genome of a European isolate of the apple canker pathogen Neonectria ditissima.</title>
        <authorList>
            <person name="Gomez-Cortecero A."/>
            <person name="Harrison R.J."/>
            <person name="Armitage A.D."/>
        </authorList>
    </citation>
    <scope>NUCLEOTIDE SEQUENCE [LARGE SCALE GENOMIC DNA]</scope>
    <source>
        <strain evidence="9 10">R09/05</strain>
    </source>
</reference>
<feature type="compositionally biased region" description="Low complexity" evidence="8">
    <location>
        <begin position="18"/>
        <end position="29"/>
    </location>
</feature>